<evidence type="ECO:0008006" key="4">
    <source>
        <dbReference type="Google" id="ProtNLM"/>
    </source>
</evidence>
<sequence length="169" mass="18546">MRFKSIFSLAVLGIMFWSSVAMAQLEARERGRGVYAELFGNGLLYSFNYDQRFEKRLDGLGYKVGLSFLSVEGTGAATFPFGLNYLLGKNGKYFELGLGGTYVVGFDNTNTFASSDDRNFGDGIAGNMIIGYRSEPVDGGFLFRATLTPFFGSGTFWPLYAGVSFGYAF</sequence>
<accession>A0ABV8AV71</accession>
<evidence type="ECO:0000313" key="2">
    <source>
        <dbReference type="EMBL" id="MFC3881500.1"/>
    </source>
</evidence>
<name>A0ABV8AV71_9BACT</name>
<organism evidence="2 3">
    <name type="scientific">Algoriphagus namhaensis</name>
    <dbReference type="NCBI Taxonomy" id="915353"/>
    <lineage>
        <taxon>Bacteria</taxon>
        <taxon>Pseudomonadati</taxon>
        <taxon>Bacteroidota</taxon>
        <taxon>Cytophagia</taxon>
        <taxon>Cytophagales</taxon>
        <taxon>Cyclobacteriaceae</taxon>
        <taxon>Algoriphagus</taxon>
    </lineage>
</organism>
<dbReference type="RefSeq" id="WP_377906846.1">
    <property type="nucleotide sequence ID" value="NZ_JBHRZS010000007.1"/>
</dbReference>
<reference evidence="3" key="1">
    <citation type="journal article" date="2019" name="Int. J. Syst. Evol. Microbiol.">
        <title>The Global Catalogue of Microorganisms (GCM) 10K type strain sequencing project: providing services to taxonomists for standard genome sequencing and annotation.</title>
        <authorList>
            <consortium name="The Broad Institute Genomics Platform"/>
            <consortium name="The Broad Institute Genome Sequencing Center for Infectious Disease"/>
            <person name="Wu L."/>
            <person name="Ma J."/>
        </authorList>
    </citation>
    <scope>NUCLEOTIDE SEQUENCE [LARGE SCALE GENOMIC DNA]</scope>
    <source>
        <strain evidence="3">CCUG 60523</strain>
    </source>
</reference>
<keyword evidence="3" id="KW-1185">Reference proteome</keyword>
<feature type="chain" id="PRO_5045652467" description="Outer membrane protein beta-barrel domain-containing protein" evidence="1">
    <location>
        <begin position="24"/>
        <end position="169"/>
    </location>
</feature>
<evidence type="ECO:0000313" key="3">
    <source>
        <dbReference type="Proteomes" id="UP001595805"/>
    </source>
</evidence>
<evidence type="ECO:0000256" key="1">
    <source>
        <dbReference type="SAM" id="SignalP"/>
    </source>
</evidence>
<gene>
    <name evidence="2" type="ORF">ACFOSV_15000</name>
</gene>
<dbReference type="Proteomes" id="UP001595805">
    <property type="component" value="Unassembled WGS sequence"/>
</dbReference>
<proteinExistence type="predicted"/>
<protein>
    <recommendedName>
        <fullName evidence="4">Outer membrane protein beta-barrel domain-containing protein</fullName>
    </recommendedName>
</protein>
<dbReference type="EMBL" id="JBHRZS010000007">
    <property type="protein sequence ID" value="MFC3881500.1"/>
    <property type="molecule type" value="Genomic_DNA"/>
</dbReference>
<keyword evidence="1" id="KW-0732">Signal</keyword>
<feature type="signal peptide" evidence="1">
    <location>
        <begin position="1"/>
        <end position="23"/>
    </location>
</feature>
<comment type="caution">
    <text evidence="2">The sequence shown here is derived from an EMBL/GenBank/DDBJ whole genome shotgun (WGS) entry which is preliminary data.</text>
</comment>